<gene>
    <name evidence="10" type="ORF">SAMN04489742_2664</name>
</gene>
<feature type="signal peptide" evidence="8">
    <location>
        <begin position="1"/>
        <end position="37"/>
    </location>
</feature>
<reference evidence="10 11" key="1">
    <citation type="submission" date="2016-10" db="EMBL/GenBank/DDBJ databases">
        <authorList>
            <person name="de Groot N.N."/>
        </authorList>
    </citation>
    <scope>NUCLEOTIDE SEQUENCE [LARGE SCALE GENOMIC DNA]</scope>
    <source>
        <strain evidence="10 11">DSM 20117</strain>
    </source>
</reference>
<evidence type="ECO:0000256" key="3">
    <source>
        <dbReference type="ARBA" id="ARBA00022670"/>
    </source>
</evidence>
<dbReference type="PANTHER" id="PTHR11705">
    <property type="entry name" value="PROTEASE FAMILY M14 CARBOXYPEPTIDASE A,B"/>
    <property type="match status" value="1"/>
</dbReference>
<keyword evidence="3" id="KW-0645">Protease</keyword>
<accession>A0A1H1DXN0</accession>
<name>A0A1H1DXN0_9MICC</name>
<keyword evidence="10" id="KW-0121">Carboxypeptidase</keyword>
<dbReference type="EMBL" id="FNKH01000002">
    <property type="protein sequence ID" value="SDQ81207.1"/>
    <property type="molecule type" value="Genomic_DNA"/>
</dbReference>
<comment type="caution">
    <text evidence="7">Lacks conserved residue(s) required for the propagation of feature annotation.</text>
</comment>
<evidence type="ECO:0000256" key="7">
    <source>
        <dbReference type="PROSITE-ProRule" id="PRU01379"/>
    </source>
</evidence>
<keyword evidence="4" id="KW-0378">Hydrolase</keyword>
<proteinExistence type="inferred from homology"/>
<dbReference type="PROSITE" id="PS52035">
    <property type="entry name" value="PEPTIDASE_M14"/>
    <property type="match status" value="1"/>
</dbReference>
<evidence type="ECO:0000256" key="5">
    <source>
        <dbReference type="ARBA" id="ARBA00022833"/>
    </source>
</evidence>
<keyword evidence="6" id="KW-0482">Metalloprotease</keyword>
<feature type="chain" id="PRO_5010227182" evidence="8">
    <location>
        <begin position="38"/>
        <end position="395"/>
    </location>
</feature>
<dbReference type="GO" id="GO:0008270">
    <property type="term" value="F:zinc ion binding"/>
    <property type="evidence" value="ECO:0007669"/>
    <property type="project" value="InterPro"/>
</dbReference>
<evidence type="ECO:0000313" key="10">
    <source>
        <dbReference type="EMBL" id="SDQ81207.1"/>
    </source>
</evidence>
<keyword evidence="11" id="KW-1185">Reference proteome</keyword>
<feature type="domain" description="Peptidase M14" evidence="9">
    <location>
        <begin position="54"/>
        <end position="395"/>
    </location>
</feature>
<evidence type="ECO:0000256" key="2">
    <source>
        <dbReference type="ARBA" id="ARBA00005988"/>
    </source>
</evidence>
<organism evidence="10 11">
    <name type="scientific">Crystallibacter crystallopoietes</name>
    <dbReference type="NCBI Taxonomy" id="37928"/>
    <lineage>
        <taxon>Bacteria</taxon>
        <taxon>Bacillati</taxon>
        <taxon>Actinomycetota</taxon>
        <taxon>Actinomycetes</taxon>
        <taxon>Micrococcales</taxon>
        <taxon>Micrococcaceae</taxon>
        <taxon>Crystallibacter</taxon>
    </lineage>
</organism>
<comment type="cofactor">
    <cofactor evidence="1">
        <name>Zn(2+)</name>
        <dbReference type="ChEBI" id="CHEBI:29105"/>
    </cofactor>
</comment>
<comment type="similarity">
    <text evidence="2 7">Belongs to the peptidase M14 family.</text>
</comment>
<keyword evidence="5" id="KW-0862">Zinc</keyword>
<dbReference type="PANTHER" id="PTHR11705:SF143">
    <property type="entry name" value="SLL0236 PROTEIN"/>
    <property type="match status" value="1"/>
</dbReference>
<evidence type="ECO:0000313" key="11">
    <source>
        <dbReference type="Proteomes" id="UP000181917"/>
    </source>
</evidence>
<protein>
    <submittedName>
        <fullName evidence="10">Zinc carboxypeptidase</fullName>
    </submittedName>
</protein>
<dbReference type="GO" id="GO:0005615">
    <property type="term" value="C:extracellular space"/>
    <property type="evidence" value="ECO:0007669"/>
    <property type="project" value="TreeGrafter"/>
</dbReference>
<evidence type="ECO:0000259" key="9">
    <source>
        <dbReference type="PROSITE" id="PS52035"/>
    </source>
</evidence>
<sequence>MTHYPKLQHGSRPKRYRTLAAAAAIAVVLPFGSLAPAAADANFPSPEGQTNISSILTYSDVVAELQKLEQTSRYGVNAFTLEEAGTQVSTSEQGRDLYVATVGSGEEHVWVQGRIHGNEPYGTDSILTLLKDLGSNGSADYSLLREKFTFHFIPMYNPDGSEANIRHTVLWDQESDAPELDADGKQQRIDLNRDWTADGFVADESLAFYEYWTKVKPDFGIDIHHQGLKEEWGTGDDVTLSLGISLAPGGPTLPNIENGVYDVLTRQMHVYVYDQLAKYGSINMDRYQVGNGYEIDIKGGVVSAMMLGLDYQNLNPDGHSNPVVFFETSGNTSDGSLGQKARGKSIRQNVLAMKELLLGLATGEVQQADAERWEDIPHQPVNGYQTDYAGIQPPR</sequence>
<keyword evidence="8" id="KW-0732">Signal</keyword>
<dbReference type="InterPro" id="IPR000834">
    <property type="entry name" value="Peptidase_M14"/>
</dbReference>
<dbReference type="RefSeq" id="WP_211482305.1">
    <property type="nucleotide sequence ID" value="NZ_CP018863.1"/>
</dbReference>
<evidence type="ECO:0000256" key="1">
    <source>
        <dbReference type="ARBA" id="ARBA00001947"/>
    </source>
</evidence>
<dbReference type="Gene3D" id="3.40.630.10">
    <property type="entry name" value="Zn peptidases"/>
    <property type="match status" value="1"/>
</dbReference>
<evidence type="ECO:0000256" key="4">
    <source>
        <dbReference type="ARBA" id="ARBA00022801"/>
    </source>
</evidence>
<dbReference type="Proteomes" id="UP000181917">
    <property type="component" value="Unassembled WGS sequence"/>
</dbReference>
<dbReference type="GO" id="GO:0006508">
    <property type="term" value="P:proteolysis"/>
    <property type="evidence" value="ECO:0007669"/>
    <property type="project" value="UniProtKB-KW"/>
</dbReference>
<dbReference type="AlphaFoldDB" id="A0A1H1DXN0"/>
<dbReference type="SUPFAM" id="SSF53187">
    <property type="entry name" value="Zn-dependent exopeptidases"/>
    <property type="match status" value="1"/>
</dbReference>
<evidence type="ECO:0000256" key="8">
    <source>
        <dbReference type="SAM" id="SignalP"/>
    </source>
</evidence>
<evidence type="ECO:0000256" key="6">
    <source>
        <dbReference type="ARBA" id="ARBA00023049"/>
    </source>
</evidence>
<dbReference type="GO" id="GO:0004181">
    <property type="term" value="F:metallocarboxypeptidase activity"/>
    <property type="evidence" value="ECO:0007669"/>
    <property type="project" value="InterPro"/>
</dbReference>
<dbReference type="STRING" id="37928.SAMN04489742_2664"/>
<dbReference type="Pfam" id="PF00246">
    <property type="entry name" value="Peptidase_M14"/>
    <property type="match status" value="1"/>
</dbReference>